<reference evidence="3 4" key="1">
    <citation type="submission" date="2020-09" db="EMBL/GenBank/DDBJ databases">
        <title>De no assembly of potato wild relative species, Solanum commersonii.</title>
        <authorList>
            <person name="Cho K."/>
        </authorList>
    </citation>
    <scope>NUCLEOTIDE SEQUENCE [LARGE SCALE GENOMIC DNA]</scope>
    <source>
        <strain evidence="3">LZ3.2</strain>
        <tissue evidence="3">Leaf</tissue>
    </source>
</reference>
<comment type="similarity">
    <text evidence="1 2">Belongs to the glycosyl hydrolase 1 family.</text>
</comment>
<dbReference type="GO" id="GO:0008422">
    <property type="term" value="F:beta-glucosidase activity"/>
    <property type="evidence" value="ECO:0007669"/>
    <property type="project" value="TreeGrafter"/>
</dbReference>
<dbReference type="GO" id="GO:0005975">
    <property type="term" value="P:carbohydrate metabolic process"/>
    <property type="evidence" value="ECO:0007669"/>
    <property type="project" value="InterPro"/>
</dbReference>
<dbReference type="PANTHER" id="PTHR10353">
    <property type="entry name" value="GLYCOSYL HYDROLASE"/>
    <property type="match status" value="1"/>
</dbReference>
<organism evidence="3 4">
    <name type="scientific">Solanum commersonii</name>
    <name type="common">Commerson's wild potato</name>
    <name type="synonym">Commerson's nightshade</name>
    <dbReference type="NCBI Taxonomy" id="4109"/>
    <lineage>
        <taxon>Eukaryota</taxon>
        <taxon>Viridiplantae</taxon>
        <taxon>Streptophyta</taxon>
        <taxon>Embryophyta</taxon>
        <taxon>Tracheophyta</taxon>
        <taxon>Spermatophyta</taxon>
        <taxon>Magnoliopsida</taxon>
        <taxon>eudicotyledons</taxon>
        <taxon>Gunneridae</taxon>
        <taxon>Pentapetalae</taxon>
        <taxon>asterids</taxon>
        <taxon>lamiids</taxon>
        <taxon>Solanales</taxon>
        <taxon>Solanaceae</taxon>
        <taxon>Solanoideae</taxon>
        <taxon>Solaneae</taxon>
        <taxon>Solanum</taxon>
    </lineage>
</organism>
<protein>
    <recommendedName>
        <fullName evidence="5">Beta-glucosidase</fullName>
    </recommendedName>
</protein>
<dbReference type="Proteomes" id="UP000824120">
    <property type="component" value="Chromosome 7"/>
</dbReference>
<evidence type="ECO:0000313" key="3">
    <source>
        <dbReference type="EMBL" id="KAG5597662.1"/>
    </source>
</evidence>
<name>A0A9J5YF62_SOLCO</name>
<dbReference type="Gene3D" id="3.20.20.80">
    <property type="entry name" value="Glycosidases"/>
    <property type="match status" value="1"/>
</dbReference>
<accession>A0A9J5YF62</accession>
<dbReference type="InterPro" id="IPR017853">
    <property type="entry name" value="GH"/>
</dbReference>
<sequence>MASLGVNAYRFSISWTRILPRGKLGHVNPAGIKFYNNIIDSLLLKGIIPFVTIHHYDYPQEFENRFQAWISPLIWI</sequence>
<dbReference type="AlphaFoldDB" id="A0A9J5YF62"/>
<dbReference type="OrthoDB" id="1304072at2759"/>
<dbReference type="SUPFAM" id="SSF51445">
    <property type="entry name" value="(Trans)glycosidases"/>
    <property type="match status" value="1"/>
</dbReference>
<dbReference type="Pfam" id="PF00232">
    <property type="entry name" value="Glyco_hydro_1"/>
    <property type="match status" value="1"/>
</dbReference>
<evidence type="ECO:0000313" key="4">
    <source>
        <dbReference type="Proteomes" id="UP000824120"/>
    </source>
</evidence>
<dbReference type="InterPro" id="IPR001360">
    <property type="entry name" value="Glyco_hydro_1"/>
</dbReference>
<keyword evidence="4" id="KW-1185">Reference proteome</keyword>
<gene>
    <name evidence="3" type="ORF">H5410_038894</name>
</gene>
<dbReference type="EMBL" id="JACXVP010000007">
    <property type="protein sequence ID" value="KAG5597662.1"/>
    <property type="molecule type" value="Genomic_DNA"/>
</dbReference>
<proteinExistence type="inferred from homology"/>
<dbReference type="PANTHER" id="PTHR10353:SF300">
    <property type="entry name" value="BETA-GLUCOSIDASE 18-LIKE"/>
    <property type="match status" value="1"/>
</dbReference>
<evidence type="ECO:0000256" key="1">
    <source>
        <dbReference type="ARBA" id="ARBA00010838"/>
    </source>
</evidence>
<evidence type="ECO:0000256" key="2">
    <source>
        <dbReference type="RuleBase" id="RU003690"/>
    </source>
</evidence>
<evidence type="ECO:0008006" key="5">
    <source>
        <dbReference type="Google" id="ProtNLM"/>
    </source>
</evidence>
<comment type="caution">
    <text evidence="3">The sequence shown here is derived from an EMBL/GenBank/DDBJ whole genome shotgun (WGS) entry which is preliminary data.</text>
</comment>